<comment type="subunit">
    <text evidence="6">Supercomplex made of cofactors A to E. Cofactors A and D function by capturing and stabilizing tubulin in a quasi-native conformation. Cofactor E binds to the cofactor D-tubulin complex; interaction with cofactor C then causes the release of tubulin polypeptides that are committed to the native state.</text>
</comment>
<comment type="caution">
    <text evidence="9">The sequence shown here is derived from an EMBL/GenBank/DDBJ whole genome shotgun (WGS) entry which is preliminary data.</text>
</comment>
<dbReference type="InterPro" id="IPR016098">
    <property type="entry name" value="CAP/MinC_C"/>
</dbReference>
<dbReference type="AlphaFoldDB" id="A0A9W7GQ13"/>
<evidence type="ECO:0000256" key="4">
    <source>
        <dbReference type="ARBA" id="ARBA00022990"/>
    </source>
</evidence>
<evidence type="ECO:0000256" key="2">
    <source>
        <dbReference type="ARBA" id="ARBA00008848"/>
    </source>
</evidence>
<dbReference type="Pfam" id="PF16752">
    <property type="entry name" value="TBCC_N"/>
    <property type="match status" value="1"/>
</dbReference>
<dbReference type="InterPro" id="IPR038397">
    <property type="entry name" value="TBCC_N_sf"/>
</dbReference>
<dbReference type="PANTHER" id="PTHR15139">
    <property type="entry name" value="TUBULIN FOLDING COFACTOR C"/>
    <property type="match status" value="1"/>
</dbReference>
<gene>
    <name evidence="9" type="ORF">TrCOL_g13345</name>
</gene>
<keyword evidence="5" id="KW-0143">Chaperone</keyword>
<dbReference type="InterPro" id="IPR027684">
    <property type="entry name" value="TBCC"/>
</dbReference>
<dbReference type="InterPro" id="IPR031925">
    <property type="entry name" value="TBCC_N"/>
</dbReference>
<evidence type="ECO:0000259" key="8">
    <source>
        <dbReference type="PROSITE" id="PS51329"/>
    </source>
</evidence>
<dbReference type="Proteomes" id="UP001165065">
    <property type="component" value="Unassembled WGS sequence"/>
</dbReference>
<dbReference type="GO" id="GO:0007023">
    <property type="term" value="P:post-chaperonin tubulin folding pathway"/>
    <property type="evidence" value="ECO:0007669"/>
    <property type="project" value="InterPro"/>
</dbReference>
<evidence type="ECO:0000256" key="7">
    <source>
        <dbReference type="SAM" id="MobiDB-lite"/>
    </source>
</evidence>
<accession>A0A9W7GQ13</accession>
<comment type="subcellular location">
    <subcellularLocation>
        <location evidence="1">Cytoplasm</location>
    </subcellularLocation>
</comment>
<protein>
    <recommendedName>
        <fullName evidence="8">C-CAP/cofactor C-like domain-containing protein</fullName>
    </recommendedName>
</protein>
<dbReference type="Gene3D" id="1.20.58.1250">
    <property type="entry name" value="Tubulin Binding Cofactor C, N-terminal domain"/>
    <property type="match status" value="1"/>
</dbReference>
<feature type="region of interest" description="Disordered" evidence="7">
    <location>
        <begin position="16"/>
        <end position="39"/>
    </location>
</feature>
<keyword evidence="4" id="KW-0007">Acetylation</keyword>
<dbReference type="Pfam" id="PF07986">
    <property type="entry name" value="TBCC"/>
    <property type="match status" value="1"/>
</dbReference>
<feature type="domain" description="C-CAP/cofactor C-like" evidence="8">
    <location>
        <begin position="172"/>
        <end position="322"/>
    </location>
</feature>
<sequence length="395" mass="44087">MLDAEAKFLASSNARTARNVERAREAEEERQKNSSEEESVSRFLKDFNADYFGTLEKLEGIDAGKIAVTARDRGAVLDLLGGAHSAGLDLRERTASASLFLNPYDVRTCESKVDAVLKKIIEIKKAVIPREKFVFKSRRKEGSFFNQEKENVTDNKEVGGEGEKIQGGESEKEQQYSLEFSMLSDMKHTTHVKCPPYSLGDVRLKDIKNSTFALLDVYGAVRLANLSGCTVYLGMIKGPLYVENVKDCKIFATARQLRIHDTVGVDFYVHTCSGPIIEHCDKCRFGPRVHEYQGLAAMQKESGLHSINNGKNMYHDVQDFRWLKKMQSPHWSLLDVESGEGGAVGSSECQGVVAIKTKEAEVEADKLREAQRTGREGGGEKAEKEEEEDESEDEL</sequence>
<feature type="compositionally biased region" description="Basic and acidic residues" evidence="7">
    <location>
        <begin position="360"/>
        <end position="384"/>
    </location>
</feature>
<dbReference type="EMBL" id="BRYA01000450">
    <property type="protein sequence ID" value="GMI48964.1"/>
    <property type="molecule type" value="Genomic_DNA"/>
</dbReference>
<evidence type="ECO:0000256" key="5">
    <source>
        <dbReference type="ARBA" id="ARBA00023186"/>
    </source>
</evidence>
<dbReference type="OrthoDB" id="194775at2759"/>
<dbReference type="PANTHER" id="PTHR15139:SF0">
    <property type="entry name" value="TUBULIN-SPECIFIC CHAPERONE C"/>
    <property type="match status" value="1"/>
</dbReference>
<feature type="region of interest" description="Disordered" evidence="7">
    <location>
        <begin position="149"/>
        <end position="172"/>
    </location>
</feature>
<keyword evidence="3" id="KW-0963">Cytoplasm</keyword>
<comment type="similarity">
    <text evidence="2">Belongs to the TBCC family.</text>
</comment>
<dbReference type="PROSITE" id="PS51329">
    <property type="entry name" value="C_CAP_COFACTOR_C"/>
    <property type="match status" value="1"/>
</dbReference>
<evidence type="ECO:0000256" key="3">
    <source>
        <dbReference type="ARBA" id="ARBA00022490"/>
    </source>
</evidence>
<feature type="compositionally biased region" description="Basic and acidic residues" evidence="7">
    <location>
        <begin position="18"/>
        <end position="39"/>
    </location>
</feature>
<name>A0A9W7GQ13_9STRA</name>
<keyword evidence="10" id="KW-1185">Reference proteome</keyword>
<dbReference type="GO" id="GO:0007021">
    <property type="term" value="P:tubulin complex assembly"/>
    <property type="evidence" value="ECO:0007669"/>
    <property type="project" value="TreeGrafter"/>
</dbReference>
<dbReference type="GO" id="GO:0015631">
    <property type="term" value="F:tubulin binding"/>
    <property type="evidence" value="ECO:0007669"/>
    <property type="project" value="InterPro"/>
</dbReference>
<reference evidence="10" key="1">
    <citation type="journal article" date="2023" name="Commun. Biol.">
        <title>Genome analysis of Parmales, the sister group of diatoms, reveals the evolutionary specialization of diatoms from phago-mixotrophs to photoautotrophs.</title>
        <authorList>
            <person name="Ban H."/>
            <person name="Sato S."/>
            <person name="Yoshikawa S."/>
            <person name="Yamada K."/>
            <person name="Nakamura Y."/>
            <person name="Ichinomiya M."/>
            <person name="Sato N."/>
            <person name="Blanc-Mathieu R."/>
            <person name="Endo H."/>
            <person name="Kuwata A."/>
            <person name="Ogata H."/>
        </authorList>
    </citation>
    <scope>NUCLEOTIDE SEQUENCE [LARGE SCALE GENOMIC DNA]</scope>
</reference>
<dbReference type="InterPro" id="IPR012945">
    <property type="entry name" value="Tubulin-bd_cofactor_C_dom"/>
</dbReference>
<dbReference type="SMART" id="SM00673">
    <property type="entry name" value="CARP"/>
    <property type="match status" value="2"/>
</dbReference>
<dbReference type="GO" id="GO:0005737">
    <property type="term" value="C:cytoplasm"/>
    <property type="evidence" value="ECO:0007669"/>
    <property type="project" value="UniProtKB-SubCell"/>
</dbReference>
<evidence type="ECO:0000313" key="9">
    <source>
        <dbReference type="EMBL" id="GMI48964.1"/>
    </source>
</evidence>
<feature type="region of interest" description="Disordered" evidence="7">
    <location>
        <begin position="360"/>
        <end position="395"/>
    </location>
</feature>
<organism evidence="9 10">
    <name type="scientific">Triparma columacea</name>
    <dbReference type="NCBI Taxonomy" id="722753"/>
    <lineage>
        <taxon>Eukaryota</taxon>
        <taxon>Sar</taxon>
        <taxon>Stramenopiles</taxon>
        <taxon>Ochrophyta</taxon>
        <taxon>Bolidophyceae</taxon>
        <taxon>Parmales</taxon>
        <taxon>Triparmaceae</taxon>
        <taxon>Triparma</taxon>
    </lineage>
</organism>
<evidence type="ECO:0000256" key="1">
    <source>
        <dbReference type="ARBA" id="ARBA00004496"/>
    </source>
</evidence>
<evidence type="ECO:0000313" key="10">
    <source>
        <dbReference type="Proteomes" id="UP001165065"/>
    </source>
</evidence>
<dbReference type="Gene3D" id="2.160.20.70">
    <property type="match status" value="1"/>
</dbReference>
<evidence type="ECO:0000256" key="6">
    <source>
        <dbReference type="ARBA" id="ARBA00026055"/>
    </source>
</evidence>
<dbReference type="InterPro" id="IPR006599">
    <property type="entry name" value="CARP_motif"/>
</dbReference>
<dbReference type="InterPro" id="IPR017901">
    <property type="entry name" value="C-CAP_CF_C-like"/>
</dbReference>
<feature type="compositionally biased region" description="Acidic residues" evidence="7">
    <location>
        <begin position="385"/>
        <end position="395"/>
    </location>
</feature>
<proteinExistence type="inferred from homology"/>